<evidence type="ECO:0000313" key="2">
    <source>
        <dbReference type="Proteomes" id="UP000231259"/>
    </source>
</evidence>
<proteinExistence type="predicted"/>
<accession>A0A2G8RBL6</accession>
<dbReference type="InterPro" id="IPR045467">
    <property type="entry name" value="DUF6497"/>
</dbReference>
<name>A0A2G8RBL6_9RHOB</name>
<organism evidence="1 2">
    <name type="scientific">Puniceibacterium antarcticum</name>
    <dbReference type="NCBI Taxonomy" id="1206336"/>
    <lineage>
        <taxon>Bacteria</taxon>
        <taxon>Pseudomonadati</taxon>
        <taxon>Pseudomonadota</taxon>
        <taxon>Alphaproteobacteria</taxon>
        <taxon>Rhodobacterales</taxon>
        <taxon>Paracoccaceae</taxon>
        <taxon>Puniceibacterium</taxon>
    </lineage>
</organism>
<reference evidence="1 2" key="1">
    <citation type="submission" date="2013-09" db="EMBL/GenBank/DDBJ databases">
        <title>Genome sequencing of Phaeobacter antarcticus sp. nov. SM1211.</title>
        <authorList>
            <person name="Zhang X.-Y."/>
            <person name="Liu C."/>
            <person name="Chen X.-L."/>
            <person name="Xie B.-B."/>
            <person name="Qin Q.-L."/>
            <person name="Rong J.-C."/>
            <person name="Zhang Y.-Z."/>
        </authorList>
    </citation>
    <scope>NUCLEOTIDE SEQUENCE [LARGE SCALE GENOMIC DNA]</scope>
    <source>
        <strain evidence="1 2">SM1211</strain>
    </source>
</reference>
<dbReference type="EMBL" id="AWWI01000121">
    <property type="protein sequence ID" value="PIL18508.1"/>
    <property type="molecule type" value="Genomic_DNA"/>
</dbReference>
<evidence type="ECO:0000313" key="1">
    <source>
        <dbReference type="EMBL" id="PIL18508.1"/>
    </source>
</evidence>
<dbReference type="Proteomes" id="UP000231259">
    <property type="component" value="Unassembled WGS sequence"/>
</dbReference>
<protein>
    <recommendedName>
        <fullName evidence="3">Acetolactate synthase</fullName>
    </recommendedName>
</protein>
<keyword evidence="2" id="KW-1185">Reference proteome</keyword>
<comment type="caution">
    <text evidence="1">The sequence shown here is derived from an EMBL/GenBank/DDBJ whole genome shotgun (WGS) entry which is preliminary data.</text>
</comment>
<dbReference type="AlphaFoldDB" id="A0A2G8RBL6"/>
<evidence type="ECO:0008006" key="3">
    <source>
        <dbReference type="Google" id="ProtNLM"/>
    </source>
</evidence>
<dbReference type="Pfam" id="PF20107">
    <property type="entry name" value="DUF6497"/>
    <property type="match status" value="1"/>
</dbReference>
<sequence>MSLRPVHRTVGLTQYRTSPAQGVLQRGRGGVFVIMMLAAGSLGQASSAASDVTEEIITLSSGDTAQLQEVIEDASGMAPVARFRFVAPWVADGAEYDRVTADMEELCQSYALGRLPDLRARPSLIVISLSQAPTDFGVPSPEITQFFESYSLNDGRCVWEPF</sequence>
<gene>
    <name evidence="1" type="ORF">P775_18210</name>
</gene>